<dbReference type="InterPro" id="IPR015421">
    <property type="entry name" value="PyrdxlP-dep_Trfase_major"/>
</dbReference>
<evidence type="ECO:0000256" key="5">
    <source>
        <dbReference type="ARBA" id="ARBA00023239"/>
    </source>
</evidence>
<dbReference type="Pfam" id="PF03711">
    <property type="entry name" value="OKR_DC_1_C"/>
    <property type="match status" value="1"/>
</dbReference>
<comment type="cofactor">
    <cofactor evidence="1">
        <name>pyridoxal 5'-phosphate</name>
        <dbReference type="ChEBI" id="CHEBI:597326"/>
    </cofactor>
</comment>
<dbReference type="Gene3D" id="3.40.640.10">
    <property type="entry name" value="Type I PLP-dependent aspartate aminotransferase-like (Major domain)"/>
    <property type="match status" value="1"/>
</dbReference>
<reference evidence="8" key="1">
    <citation type="submission" date="2020-08" db="EMBL/GenBank/DDBJ databases">
        <title>Genome public.</title>
        <authorList>
            <person name="Liu C."/>
            <person name="Sun Q."/>
        </authorList>
    </citation>
    <scope>NUCLEOTIDE SEQUENCE</scope>
    <source>
        <strain evidence="8">NSJ-53</strain>
    </source>
</reference>
<dbReference type="InterPro" id="IPR000310">
    <property type="entry name" value="Orn/Lys/Arg_deCO2ase_major_dom"/>
</dbReference>
<comment type="caution">
    <text evidence="8">The sequence shown here is derived from an EMBL/GenBank/DDBJ whole genome shotgun (WGS) entry which is preliminary data.</text>
</comment>
<dbReference type="RefSeq" id="WP_249314121.1">
    <property type="nucleotide sequence ID" value="NZ_JACRSR010000001.1"/>
</dbReference>
<evidence type="ECO:0000259" key="6">
    <source>
        <dbReference type="Pfam" id="PF01276"/>
    </source>
</evidence>
<comment type="similarity">
    <text evidence="2">Belongs to the Orn/Lys/Arg decarboxylase class-I family.</text>
</comment>
<evidence type="ECO:0000313" key="9">
    <source>
        <dbReference type="Proteomes" id="UP000623172"/>
    </source>
</evidence>
<dbReference type="EMBL" id="JACRSR010000001">
    <property type="protein sequence ID" value="MBC8530230.1"/>
    <property type="molecule type" value="Genomic_DNA"/>
</dbReference>
<dbReference type="InterPro" id="IPR052357">
    <property type="entry name" value="Orn_Lys_Arg_decarboxylase-I"/>
</dbReference>
<evidence type="ECO:0000313" key="8">
    <source>
        <dbReference type="EMBL" id="MBC8530230.1"/>
    </source>
</evidence>
<sequence>MRPIHDMLEEYAFSMPLRMHMPGHKGRMPYGPWSWTLDVTELAGTDDLRHPLRGIEAAQTLAARAFGASRTFFLVNGATSGLHALLWTLRPGERVIVSRECHLSVIHGIIMAGLEPVYVEPEWDEEQEICLGMTPAGLRKALAAGPAKAVLATSPNYYGYGCSASLLARMAHDAGAEFWVDQAHGAHWPFYGGLPEDAGKAGADAFVMSAHKTLPAPTQCAYLHVISRTLAERVDETLSRIQTTSPSFLLLGALDDARCFMEEQGGERLRRLYAACRQMEGGLGKGLRALKERPGFVRDRTRIAVDVTERGWTGHEAAAWLEGRGVLAEMADERRVVFLTSVMDEPEDVKRMGDVMNTLPRRAAGKRHGHPRFHPELWAAGEVCGIPDGGKERVPLEQAAGRIAAGSAGAYPPGVPLILPGERIRGKVLEYMVETAKLGGKLFGVNGGITVFKEA</sequence>
<dbReference type="InterPro" id="IPR015424">
    <property type="entry name" value="PyrdxlP-dep_Trfase"/>
</dbReference>
<evidence type="ECO:0000259" key="7">
    <source>
        <dbReference type="Pfam" id="PF03711"/>
    </source>
</evidence>
<feature type="domain" description="Orn/Lys/Arg decarboxylases family 1 pyridoxal-P attachment site" evidence="6">
    <location>
        <begin position="3"/>
        <end position="269"/>
    </location>
</feature>
<protein>
    <submittedName>
        <fullName evidence="8">DegT/DnrJ/EryC1/StrS family aminotransferase</fullName>
    </submittedName>
</protein>
<dbReference type="SUPFAM" id="SSF53383">
    <property type="entry name" value="PLP-dependent transferases"/>
    <property type="match status" value="1"/>
</dbReference>
<evidence type="ECO:0000256" key="2">
    <source>
        <dbReference type="ARBA" id="ARBA00010671"/>
    </source>
</evidence>
<dbReference type="InterPro" id="IPR008286">
    <property type="entry name" value="Prn/Lys/Arg_de-COase_C"/>
</dbReference>
<feature type="domain" description="Orn/Lys/Arg decarboxylase C-terminal" evidence="7">
    <location>
        <begin position="389"/>
        <end position="442"/>
    </location>
</feature>
<gene>
    <name evidence="8" type="ORF">H8696_00015</name>
</gene>
<dbReference type="InterPro" id="IPR036633">
    <property type="entry name" value="Prn/Lys/Arg_de-COase_C_sf"/>
</dbReference>
<keyword evidence="5" id="KW-0456">Lyase</keyword>
<name>A0A926D0Q8_9FIRM</name>
<evidence type="ECO:0000256" key="3">
    <source>
        <dbReference type="ARBA" id="ARBA00022793"/>
    </source>
</evidence>
<dbReference type="PANTHER" id="PTHR43277:SF4">
    <property type="entry name" value="ARGININE DECARBOXYLASE"/>
    <property type="match status" value="1"/>
</dbReference>
<dbReference type="PANTHER" id="PTHR43277">
    <property type="entry name" value="ARGININE DECARBOXYLASE"/>
    <property type="match status" value="1"/>
</dbReference>
<keyword evidence="8" id="KW-0808">Transferase</keyword>
<accession>A0A926D0Q8</accession>
<dbReference type="AlphaFoldDB" id="A0A926D0Q8"/>
<dbReference type="Proteomes" id="UP000623172">
    <property type="component" value="Unassembled WGS sequence"/>
</dbReference>
<dbReference type="GO" id="GO:0008483">
    <property type="term" value="F:transaminase activity"/>
    <property type="evidence" value="ECO:0007669"/>
    <property type="project" value="UniProtKB-KW"/>
</dbReference>
<dbReference type="Pfam" id="PF01276">
    <property type="entry name" value="OKR_DC_1"/>
    <property type="match status" value="1"/>
</dbReference>
<keyword evidence="4" id="KW-0663">Pyridoxal phosphate</keyword>
<proteinExistence type="inferred from homology"/>
<keyword evidence="8" id="KW-0032">Aminotransferase</keyword>
<keyword evidence="3" id="KW-0210">Decarboxylase</keyword>
<dbReference type="Gene3D" id="3.90.100.10">
    <property type="entry name" value="Orn/Lys/Arg decarboxylase, C-terminal domain"/>
    <property type="match status" value="1"/>
</dbReference>
<dbReference type="SUPFAM" id="SSF55904">
    <property type="entry name" value="Ornithine decarboxylase C-terminal domain"/>
    <property type="match status" value="1"/>
</dbReference>
<dbReference type="GO" id="GO:0016831">
    <property type="term" value="F:carboxy-lyase activity"/>
    <property type="evidence" value="ECO:0007669"/>
    <property type="project" value="UniProtKB-KW"/>
</dbReference>
<organism evidence="8 9">
    <name type="scientific">Gehongia tenuis</name>
    <dbReference type="NCBI Taxonomy" id="2763655"/>
    <lineage>
        <taxon>Bacteria</taxon>
        <taxon>Bacillati</taxon>
        <taxon>Bacillota</taxon>
        <taxon>Clostridia</taxon>
        <taxon>Christensenellales</taxon>
        <taxon>Christensenellaceae</taxon>
        <taxon>Gehongia</taxon>
    </lineage>
</organism>
<evidence type="ECO:0000256" key="1">
    <source>
        <dbReference type="ARBA" id="ARBA00001933"/>
    </source>
</evidence>
<evidence type="ECO:0000256" key="4">
    <source>
        <dbReference type="ARBA" id="ARBA00022898"/>
    </source>
</evidence>
<keyword evidence="9" id="KW-1185">Reference proteome</keyword>